<feature type="compositionally biased region" description="Low complexity" evidence="7">
    <location>
        <begin position="45"/>
        <end position="60"/>
    </location>
</feature>
<dbReference type="GO" id="GO:0005524">
    <property type="term" value="F:ATP binding"/>
    <property type="evidence" value="ECO:0007669"/>
    <property type="project" value="UniProtKB-UniRule"/>
</dbReference>
<keyword evidence="1" id="KW-0723">Serine/threonine-protein kinase</keyword>
<feature type="binding site" evidence="6">
    <location>
        <position position="109"/>
    </location>
    <ligand>
        <name>ATP</name>
        <dbReference type="ChEBI" id="CHEBI:30616"/>
    </ligand>
</feature>
<dbReference type="EMBL" id="KZ084091">
    <property type="protein sequence ID" value="OSD06155.1"/>
    <property type="molecule type" value="Genomic_DNA"/>
</dbReference>
<dbReference type="SUPFAM" id="SSF56112">
    <property type="entry name" value="Protein kinase-like (PK-like)"/>
    <property type="match status" value="1"/>
</dbReference>
<dbReference type="InterPro" id="IPR011009">
    <property type="entry name" value="Kinase-like_dom_sf"/>
</dbReference>
<dbReference type="PANTHER" id="PTHR45646:SF11">
    <property type="entry name" value="SERINE_THREONINE-PROTEIN KINASE DOA"/>
    <property type="match status" value="1"/>
</dbReference>
<gene>
    <name evidence="9" type="ORF">PYCCODRAFT_1464822</name>
</gene>
<dbReference type="OrthoDB" id="3068150at2759"/>
<feature type="region of interest" description="Disordered" evidence="7">
    <location>
        <begin position="21"/>
        <end position="65"/>
    </location>
</feature>
<protein>
    <submittedName>
        <fullName evidence="9">Kinase-like protein</fullName>
    </submittedName>
</protein>
<evidence type="ECO:0000256" key="5">
    <source>
        <dbReference type="ARBA" id="ARBA00022840"/>
    </source>
</evidence>
<dbReference type="PANTHER" id="PTHR45646">
    <property type="entry name" value="SERINE/THREONINE-PROTEIN KINASE DOA-RELATED"/>
    <property type="match status" value="1"/>
</dbReference>
<feature type="domain" description="Protein kinase" evidence="8">
    <location>
        <begin position="80"/>
        <end position="411"/>
    </location>
</feature>
<evidence type="ECO:0000256" key="4">
    <source>
        <dbReference type="ARBA" id="ARBA00022777"/>
    </source>
</evidence>
<dbReference type="PROSITE" id="PS00107">
    <property type="entry name" value="PROTEIN_KINASE_ATP"/>
    <property type="match status" value="1"/>
</dbReference>
<dbReference type="InterPro" id="IPR000719">
    <property type="entry name" value="Prot_kinase_dom"/>
</dbReference>
<dbReference type="GO" id="GO:0005634">
    <property type="term" value="C:nucleus"/>
    <property type="evidence" value="ECO:0007669"/>
    <property type="project" value="TreeGrafter"/>
</dbReference>
<dbReference type="PROSITE" id="PS50011">
    <property type="entry name" value="PROTEIN_KINASE_DOM"/>
    <property type="match status" value="1"/>
</dbReference>
<evidence type="ECO:0000313" key="9">
    <source>
        <dbReference type="EMBL" id="OSD06155.1"/>
    </source>
</evidence>
<accession>A0A1Y2IYB7</accession>
<dbReference type="Pfam" id="PF00069">
    <property type="entry name" value="Pkinase"/>
    <property type="match status" value="1"/>
</dbReference>
<evidence type="ECO:0000259" key="8">
    <source>
        <dbReference type="PROSITE" id="PS50011"/>
    </source>
</evidence>
<evidence type="ECO:0000256" key="6">
    <source>
        <dbReference type="PROSITE-ProRule" id="PRU10141"/>
    </source>
</evidence>
<dbReference type="InterPro" id="IPR051175">
    <property type="entry name" value="CLK_kinases"/>
</dbReference>
<proteinExistence type="predicted"/>
<evidence type="ECO:0000256" key="2">
    <source>
        <dbReference type="ARBA" id="ARBA00022679"/>
    </source>
</evidence>
<keyword evidence="2" id="KW-0808">Transferase</keyword>
<evidence type="ECO:0000256" key="1">
    <source>
        <dbReference type="ARBA" id="ARBA00022527"/>
    </source>
</evidence>
<dbReference type="SMART" id="SM00220">
    <property type="entry name" value="S_TKc"/>
    <property type="match status" value="1"/>
</dbReference>
<evidence type="ECO:0000313" key="10">
    <source>
        <dbReference type="Proteomes" id="UP000193067"/>
    </source>
</evidence>
<dbReference type="AlphaFoldDB" id="A0A1Y2IYB7"/>
<dbReference type="Gene3D" id="3.30.200.20">
    <property type="entry name" value="Phosphorylase Kinase, domain 1"/>
    <property type="match status" value="1"/>
</dbReference>
<keyword evidence="4 9" id="KW-0418">Kinase</keyword>
<keyword evidence="10" id="KW-1185">Reference proteome</keyword>
<reference evidence="9 10" key="1">
    <citation type="journal article" date="2015" name="Biotechnol. Biofuels">
        <title>Enhanced degradation of softwood versus hardwood by the white-rot fungus Pycnoporus coccineus.</title>
        <authorList>
            <person name="Couturier M."/>
            <person name="Navarro D."/>
            <person name="Chevret D."/>
            <person name="Henrissat B."/>
            <person name="Piumi F."/>
            <person name="Ruiz-Duenas F.J."/>
            <person name="Martinez A.T."/>
            <person name="Grigoriev I.V."/>
            <person name="Riley R."/>
            <person name="Lipzen A."/>
            <person name="Berrin J.G."/>
            <person name="Master E.R."/>
            <person name="Rosso M.N."/>
        </authorList>
    </citation>
    <scope>NUCLEOTIDE SEQUENCE [LARGE SCALE GENOMIC DNA]</scope>
    <source>
        <strain evidence="9 10">BRFM310</strain>
    </source>
</reference>
<keyword evidence="5 6" id="KW-0067">ATP-binding</keyword>
<evidence type="ECO:0000256" key="3">
    <source>
        <dbReference type="ARBA" id="ARBA00022741"/>
    </source>
</evidence>
<dbReference type="InterPro" id="IPR017441">
    <property type="entry name" value="Protein_kinase_ATP_BS"/>
</dbReference>
<dbReference type="Proteomes" id="UP000193067">
    <property type="component" value="Unassembled WGS sequence"/>
</dbReference>
<organism evidence="9 10">
    <name type="scientific">Trametes coccinea (strain BRFM310)</name>
    <name type="common">Pycnoporus coccineus</name>
    <dbReference type="NCBI Taxonomy" id="1353009"/>
    <lineage>
        <taxon>Eukaryota</taxon>
        <taxon>Fungi</taxon>
        <taxon>Dikarya</taxon>
        <taxon>Basidiomycota</taxon>
        <taxon>Agaricomycotina</taxon>
        <taxon>Agaricomycetes</taxon>
        <taxon>Polyporales</taxon>
        <taxon>Polyporaceae</taxon>
        <taxon>Trametes</taxon>
    </lineage>
</organism>
<dbReference type="GO" id="GO:0004674">
    <property type="term" value="F:protein serine/threonine kinase activity"/>
    <property type="evidence" value="ECO:0007669"/>
    <property type="project" value="UniProtKB-KW"/>
</dbReference>
<sequence length="420" mass="46404">MPAQLQLPRRQHVKVQRTLTLAAASGHAPRERPQQRRPRMLAARSPTTTSPTTTSDPPSSGHNGQRVYMAKASDVIMGRYTVRGGIGFGMYGTVVRAEDNVTGTIVAIKVLHRDDDLHTDDGGEERMYEKILLGCNPHVTLFAQVFGSGNHNGFHCIVFELCHCTLYDVIQGYSGLMPLPATHIVEIAYQLVKGVQYLHSLHIVHTDIKLDNIGLKLQDTVKIQWLDPATGFLDKKVLVTSQIRILDLGNAVELQGRGVAHGRIGAFGYRAPEVVLGLPWSYPVDCFGMGCVIAELYLGHNLFNPDIEGDREYLAAVERLLGAFPADFAREVEIRHPGHFSFSDKASVEFPPLGTLLAAADYVEAMRRLERIQPLAALVHNALGFDFLCSLLCADPVQRATTETAAKHKYFDSMITVDWN</sequence>
<name>A0A1Y2IYB7_TRAC3</name>
<keyword evidence="3 6" id="KW-0547">Nucleotide-binding</keyword>
<dbReference type="Gene3D" id="1.10.510.10">
    <property type="entry name" value="Transferase(Phosphotransferase) domain 1"/>
    <property type="match status" value="1"/>
</dbReference>
<dbReference type="GO" id="GO:0043484">
    <property type="term" value="P:regulation of RNA splicing"/>
    <property type="evidence" value="ECO:0007669"/>
    <property type="project" value="TreeGrafter"/>
</dbReference>
<evidence type="ECO:0000256" key="7">
    <source>
        <dbReference type="SAM" id="MobiDB-lite"/>
    </source>
</evidence>